<proteinExistence type="predicted"/>
<keyword evidence="1" id="KW-0732">Signal</keyword>
<dbReference type="RefSeq" id="WP_013767062.1">
    <property type="nucleotide sequence ID" value="NC_015510.1"/>
</dbReference>
<organism evidence="2 3">
    <name type="scientific">Haliscomenobacter hydrossis (strain ATCC 27775 / DSM 1100 / LMG 10767 / O)</name>
    <dbReference type="NCBI Taxonomy" id="760192"/>
    <lineage>
        <taxon>Bacteria</taxon>
        <taxon>Pseudomonadati</taxon>
        <taxon>Bacteroidota</taxon>
        <taxon>Saprospiria</taxon>
        <taxon>Saprospirales</taxon>
        <taxon>Haliscomenobacteraceae</taxon>
        <taxon>Haliscomenobacter</taxon>
    </lineage>
</organism>
<evidence type="ECO:0000256" key="1">
    <source>
        <dbReference type="SAM" id="SignalP"/>
    </source>
</evidence>
<sequence>MKKLILLLCLITGLGSIYAQTPAYLDVKVMESLERQPVAMEYHLRVNPELEDELDLDRDYAAQRKMLRSRIKENENQLKQFLESNKVKYAINREETYAISRDEAPFVIFKIKVNNKTELDNLVTLLRQLSYVEGNVGDKIYPEVEKTELGLFEKLYTKARSKAEKMATLMNCSLGKILEVEDLNKQELNYYELLEDPSLSRHYDQTEAAKADPLSSITTLSMRFRFELLHK</sequence>
<dbReference type="KEGG" id="hhy:Halhy_4689"/>
<keyword evidence="3" id="KW-1185">Reference proteome</keyword>
<reference key="2">
    <citation type="submission" date="2011-04" db="EMBL/GenBank/DDBJ databases">
        <title>Complete sequence of chromosome of Haliscomenobacter hydrossis DSM 1100.</title>
        <authorList>
            <consortium name="US DOE Joint Genome Institute (JGI-PGF)"/>
            <person name="Lucas S."/>
            <person name="Han J."/>
            <person name="Lapidus A."/>
            <person name="Bruce D."/>
            <person name="Goodwin L."/>
            <person name="Pitluck S."/>
            <person name="Peters L."/>
            <person name="Kyrpides N."/>
            <person name="Mavromatis K."/>
            <person name="Ivanova N."/>
            <person name="Ovchinnikova G."/>
            <person name="Pagani I."/>
            <person name="Daligault H."/>
            <person name="Detter J.C."/>
            <person name="Han C."/>
            <person name="Land M."/>
            <person name="Hauser L."/>
            <person name="Markowitz V."/>
            <person name="Cheng J.-F."/>
            <person name="Hugenholtz P."/>
            <person name="Woyke T."/>
            <person name="Wu D."/>
            <person name="Verbarg S."/>
            <person name="Frueling A."/>
            <person name="Brambilla E."/>
            <person name="Klenk H.-P."/>
            <person name="Eisen J.A."/>
        </authorList>
    </citation>
    <scope>NUCLEOTIDE SEQUENCE</scope>
    <source>
        <strain>DSM 1100</strain>
    </source>
</reference>
<feature type="signal peptide" evidence="1">
    <location>
        <begin position="1"/>
        <end position="19"/>
    </location>
</feature>
<dbReference type="STRING" id="760192.Halhy_4689"/>
<feature type="chain" id="PRO_5003310299" description="SIMPL domain-containing protein" evidence="1">
    <location>
        <begin position="20"/>
        <end position="231"/>
    </location>
</feature>
<evidence type="ECO:0008006" key="4">
    <source>
        <dbReference type="Google" id="ProtNLM"/>
    </source>
</evidence>
<name>F4KVR7_HALH1</name>
<dbReference type="Proteomes" id="UP000008461">
    <property type="component" value="Chromosome"/>
</dbReference>
<protein>
    <recommendedName>
        <fullName evidence="4">SIMPL domain-containing protein</fullName>
    </recommendedName>
</protein>
<evidence type="ECO:0000313" key="3">
    <source>
        <dbReference type="Proteomes" id="UP000008461"/>
    </source>
</evidence>
<evidence type="ECO:0000313" key="2">
    <source>
        <dbReference type="EMBL" id="AEE52524.1"/>
    </source>
</evidence>
<reference evidence="2 3" key="1">
    <citation type="journal article" date="2011" name="Stand. Genomic Sci.">
        <title>Complete genome sequence of Haliscomenobacter hydrossis type strain (O).</title>
        <authorList>
            <consortium name="US DOE Joint Genome Institute (JGI-PGF)"/>
            <person name="Daligault H."/>
            <person name="Lapidus A."/>
            <person name="Zeytun A."/>
            <person name="Nolan M."/>
            <person name="Lucas S."/>
            <person name="Del Rio T.G."/>
            <person name="Tice H."/>
            <person name="Cheng J.F."/>
            <person name="Tapia R."/>
            <person name="Han C."/>
            <person name="Goodwin L."/>
            <person name="Pitluck S."/>
            <person name="Liolios K."/>
            <person name="Pagani I."/>
            <person name="Ivanova N."/>
            <person name="Huntemann M."/>
            <person name="Mavromatis K."/>
            <person name="Mikhailova N."/>
            <person name="Pati A."/>
            <person name="Chen A."/>
            <person name="Palaniappan K."/>
            <person name="Land M."/>
            <person name="Hauser L."/>
            <person name="Brambilla E.M."/>
            <person name="Rohde M."/>
            <person name="Verbarg S."/>
            <person name="Goker M."/>
            <person name="Bristow J."/>
            <person name="Eisen J.A."/>
            <person name="Markowitz V."/>
            <person name="Hugenholtz P."/>
            <person name="Kyrpides N.C."/>
            <person name="Klenk H.P."/>
            <person name="Woyke T."/>
        </authorList>
    </citation>
    <scope>NUCLEOTIDE SEQUENCE [LARGE SCALE GENOMIC DNA]</scope>
    <source>
        <strain evidence="3">ATCC 27775 / DSM 1100 / LMG 10767 / O</strain>
    </source>
</reference>
<dbReference type="EMBL" id="CP002691">
    <property type="protein sequence ID" value="AEE52524.1"/>
    <property type="molecule type" value="Genomic_DNA"/>
</dbReference>
<gene>
    <name evidence="2" type="ordered locus">Halhy_4689</name>
</gene>
<accession>F4KVR7</accession>
<dbReference type="AlphaFoldDB" id="F4KVR7"/>
<dbReference type="HOGENOM" id="CLU_1198430_0_0_10"/>